<reference evidence="16 17" key="1">
    <citation type="submission" date="2013-11" db="EMBL/GenBank/DDBJ databases">
        <title>Metagenomic analysis of a methanogenic consortium involved in long chain n-alkane degradation.</title>
        <authorList>
            <person name="Davidova I.A."/>
            <person name="Callaghan A.V."/>
            <person name="Wawrik B."/>
            <person name="Pruitt S."/>
            <person name="Marks C."/>
            <person name="Duncan K.E."/>
            <person name="Suflita J.M."/>
        </authorList>
    </citation>
    <scope>NUCLEOTIDE SEQUENCE [LARGE SCALE GENOMIC DNA]</scope>
    <source>
        <strain evidence="16 17">SPR</strain>
    </source>
</reference>
<dbReference type="GO" id="GO:0005829">
    <property type="term" value="C:cytosol"/>
    <property type="evidence" value="ECO:0007669"/>
    <property type="project" value="TreeGrafter"/>
</dbReference>
<dbReference type="GO" id="GO:0004014">
    <property type="term" value="F:adenosylmethionine decarboxylase activity"/>
    <property type="evidence" value="ECO:0007669"/>
    <property type="project" value="UniProtKB-UniRule"/>
</dbReference>
<sequence>MKSLGRHLILELFDCPSALLDDPEHVSQSIIKAVERSGATLIKPFFHQFAPQGVSGVAIISESHFSIHTWPEYGYAALDVFTCGDVIDMDAAVTSLKQDFQALSIQKMILSRGALDLPDEMIQHKPYALEEAKLARSGG</sequence>
<dbReference type="InParanoid" id="A0A0D2G6Z2"/>
<keyword evidence="5 15" id="KW-0068">Autocatalytic cleavage</keyword>
<dbReference type="InterPro" id="IPR003826">
    <property type="entry name" value="AdoMetDC_fam_prok"/>
</dbReference>
<evidence type="ECO:0000256" key="1">
    <source>
        <dbReference type="ARBA" id="ARBA00004911"/>
    </source>
</evidence>
<dbReference type="PATRIC" id="fig|1429043.3.peg.5913"/>
<protein>
    <recommendedName>
        <fullName evidence="15">S-adenosylmethionine decarboxylase proenzyme</fullName>
        <shortName evidence="15">AdoMetDC</shortName>
        <shortName evidence="15">SAMDC</shortName>
        <ecNumber evidence="15">4.1.1.50</ecNumber>
    </recommendedName>
    <component>
        <recommendedName>
            <fullName evidence="15">S-adenosylmethionine decarboxylase beta chain</fullName>
        </recommendedName>
    </component>
    <component>
        <recommendedName>
            <fullName evidence="15">S-adenosylmethionine decarboxylase alpha chain</fullName>
        </recommendedName>
    </component>
</protein>
<keyword evidence="9 15" id="KW-0456">Lyase</keyword>
<dbReference type="UniPathway" id="UPA00331">
    <property type="reaction ID" value="UER00451"/>
</dbReference>
<keyword evidence="6 15" id="KW-0745">Spermidine biosynthesis</keyword>
<evidence type="ECO:0000256" key="5">
    <source>
        <dbReference type="ARBA" id="ARBA00022813"/>
    </source>
</evidence>
<evidence type="ECO:0000256" key="11">
    <source>
        <dbReference type="ARBA" id="ARBA00023317"/>
    </source>
</evidence>
<keyword evidence="10 15" id="KW-0704">Schiff base</keyword>
<dbReference type="SUPFAM" id="SSF56276">
    <property type="entry name" value="S-adenosylmethionine decarboxylase"/>
    <property type="match status" value="1"/>
</dbReference>
<proteinExistence type="inferred from homology"/>
<dbReference type="Gene3D" id="3.30.160.750">
    <property type="match status" value="1"/>
</dbReference>
<evidence type="ECO:0000256" key="6">
    <source>
        <dbReference type="ARBA" id="ARBA00023066"/>
    </source>
</evidence>
<comment type="similarity">
    <text evidence="14 15">Belongs to the prokaryotic AdoMetDC family. Type 1 subfamily.</text>
</comment>
<evidence type="ECO:0000256" key="2">
    <source>
        <dbReference type="ARBA" id="ARBA00011601"/>
    </source>
</evidence>
<dbReference type="InterPro" id="IPR042286">
    <property type="entry name" value="AdoMetDC_C"/>
</dbReference>
<dbReference type="PANTHER" id="PTHR33866">
    <property type="entry name" value="S-ADENOSYLMETHIONINE DECARBOXYLASE PROENZYME"/>
    <property type="match status" value="1"/>
</dbReference>
<dbReference type="InterPro" id="IPR017716">
    <property type="entry name" value="S-AdoMet_deCOase_pro-enz"/>
</dbReference>
<evidence type="ECO:0000256" key="4">
    <source>
        <dbReference type="ARBA" id="ARBA00022793"/>
    </source>
</evidence>
<feature type="modified residue" description="Pyruvic acid (Ser); by autocatalysis" evidence="15">
    <location>
        <position position="63"/>
    </location>
</feature>
<evidence type="ECO:0000256" key="14">
    <source>
        <dbReference type="ARBA" id="ARBA00061583"/>
    </source>
</evidence>
<feature type="active site" description="Schiff-base intermediate with substrate; via pyruvic acid" evidence="15">
    <location>
        <position position="63"/>
    </location>
</feature>
<dbReference type="GO" id="GO:0008295">
    <property type="term" value="P:spermidine biosynthetic process"/>
    <property type="evidence" value="ECO:0007669"/>
    <property type="project" value="UniProtKB-UniRule"/>
</dbReference>
<feature type="active site" description="Proton donor; for catalytic activity" evidence="15">
    <location>
        <position position="83"/>
    </location>
</feature>
<dbReference type="Pfam" id="PF02675">
    <property type="entry name" value="AdoMet_dc"/>
    <property type="match status" value="1"/>
</dbReference>
<dbReference type="STRING" id="1429043.X474_27820"/>
<comment type="function">
    <text evidence="13 15">Catalyzes the decarboxylation of S-adenosylmethionine to S-adenosylmethioninamine (dcAdoMet), the propylamine donor required for the synthesis of the polyamines spermine and spermidine from the diamine putrescine.</text>
</comment>
<keyword evidence="11 15" id="KW-0670">Pyruvate</keyword>
<dbReference type="EMBL" id="AZAC01000083">
    <property type="protein sequence ID" value="KIX10742.1"/>
    <property type="molecule type" value="Genomic_DNA"/>
</dbReference>
<dbReference type="EC" id="4.1.1.50" evidence="15"/>
<evidence type="ECO:0000313" key="17">
    <source>
        <dbReference type="Proteomes" id="UP000032233"/>
    </source>
</evidence>
<evidence type="ECO:0000256" key="9">
    <source>
        <dbReference type="ARBA" id="ARBA00023239"/>
    </source>
</evidence>
<evidence type="ECO:0000256" key="7">
    <source>
        <dbReference type="ARBA" id="ARBA00023115"/>
    </source>
</evidence>
<keyword evidence="17" id="KW-1185">Reference proteome</keyword>
<comment type="catalytic activity">
    <reaction evidence="12 15">
        <text>S-adenosyl-L-methionine + H(+) = S-adenosyl 3-(methylsulfanyl)propylamine + CO2</text>
        <dbReference type="Rhea" id="RHEA:15981"/>
        <dbReference type="ChEBI" id="CHEBI:15378"/>
        <dbReference type="ChEBI" id="CHEBI:16526"/>
        <dbReference type="ChEBI" id="CHEBI:57443"/>
        <dbReference type="ChEBI" id="CHEBI:59789"/>
        <dbReference type="EC" id="4.1.1.50"/>
    </reaction>
</comment>
<dbReference type="NCBIfam" id="TIGR03330">
    <property type="entry name" value="SAM_DCase_Bsu"/>
    <property type="match status" value="1"/>
</dbReference>
<evidence type="ECO:0000256" key="10">
    <source>
        <dbReference type="ARBA" id="ARBA00023270"/>
    </source>
</evidence>
<evidence type="ECO:0000256" key="13">
    <source>
        <dbReference type="ARBA" id="ARBA00056215"/>
    </source>
</evidence>
<keyword evidence="7 15" id="KW-0620">Polyamine biosynthesis</keyword>
<evidence type="ECO:0000313" key="16">
    <source>
        <dbReference type="EMBL" id="KIX10742.1"/>
    </source>
</evidence>
<dbReference type="InterPro" id="IPR016067">
    <property type="entry name" value="S-AdoMet_deCO2ase_core"/>
</dbReference>
<dbReference type="PANTHER" id="PTHR33866:SF2">
    <property type="entry name" value="S-ADENOSYLMETHIONINE DECARBOXYLASE PROENZYME"/>
    <property type="match status" value="1"/>
</dbReference>
<feature type="site" description="Cleavage (non-hydrolytic); by autolysis" evidence="15">
    <location>
        <begin position="62"/>
        <end position="63"/>
    </location>
</feature>
<dbReference type="AlphaFoldDB" id="A0A0D2G6Z2"/>
<dbReference type="InterPro" id="IPR042284">
    <property type="entry name" value="AdoMetDC_N"/>
</dbReference>
<evidence type="ECO:0000256" key="3">
    <source>
        <dbReference type="ARBA" id="ARBA00022691"/>
    </source>
</evidence>
<dbReference type="RefSeq" id="WP_044352908.1">
    <property type="nucleotide sequence ID" value="NZ_AZAC01000083.1"/>
</dbReference>
<dbReference type="HAMAP" id="MF_00464">
    <property type="entry name" value="AdoMetDC_1"/>
    <property type="match status" value="1"/>
</dbReference>
<keyword evidence="4 15" id="KW-0210">Decarboxylase</keyword>
<name>A0A0D2G6Z2_9BACT</name>
<comment type="caution">
    <text evidence="16">The sequence shown here is derived from an EMBL/GenBank/DDBJ whole genome shotgun (WGS) entry which is preliminary data.</text>
</comment>
<gene>
    <name evidence="15" type="primary">speH</name>
    <name evidence="16" type="ORF">X474_27820</name>
</gene>
<comment type="pathway">
    <text evidence="1 15">Amine and polyamine biosynthesis; S-adenosylmethioninamine biosynthesis; S-adenosylmethioninamine from S-adenosyl-L-methionine: step 1/1.</text>
</comment>
<feature type="active site" description="Proton acceptor; for processing activity" evidence="15">
    <location>
        <position position="68"/>
    </location>
</feature>
<evidence type="ECO:0000256" key="8">
    <source>
        <dbReference type="ARBA" id="ARBA00023145"/>
    </source>
</evidence>
<organism evidence="16 17">
    <name type="scientific">Dethiosulfatarculus sandiegensis</name>
    <dbReference type="NCBI Taxonomy" id="1429043"/>
    <lineage>
        <taxon>Bacteria</taxon>
        <taxon>Pseudomonadati</taxon>
        <taxon>Thermodesulfobacteriota</taxon>
        <taxon>Desulfarculia</taxon>
        <taxon>Desulfarculales</taxon>
        <taxon>Desulfarculaceae</taxon>
        <taxon>Dethiosulfatarculus</taxon>
    </lineage>
</organism>
<comment type="subunit">
    <text evidence="2 15">Heterotetramer of two alpha and two beta chains arranged as a dimer of alpha/beta heterodimers.</text>
</comment>
<dbReference type="Proteomes" id="UP000032233">
    <property type="component" value="Unassembled WGS sequence"/>
</dbReference>
<keyword evidence="3 15" id="KW-0949">S-adenosyl-L-methionine</keyword>
<comment type="cofactor">
    <cofactor evidence="15">
        <name>pyruvate</name>
        <dbReference type="ChEBI" id="CHEBI:15361"/>
    </cofactor>
    <text evidence="15">Binds 1 pyruvoyl group covalently per subunit.</text>
</comment>
<evidence type="ECO:0000256" key="12">
    <source>
        <dbReference type="ARBA" id="ARBA00048112"/>
    </source>
</evidence>
<accession>A0A0D2G6Z2</accession>
<dbReference type="Gene3D" id="3.30.360.110">
    <property type="entry name" value="S-adenosylmethionine decarboxylase domain"/>
    <property type="match status" value="1"/>
</dbReference>
<keyword evidence="8 15" id="KW-0865">Zymogen</keyword>
<feature type="chain" id="PRO_5023540418" description="S-adenosylmethionine decarboxylase beta chain" evidence="15">
    <location>
        <begin position="1"/>
        <end position="62"/>
    </location>
</feature>
<evidence type="ECO:0000256" key="15">
    <source>
        <dbReference type="HAMAP-Rule" id="MF_00464"/>
    </source>
</evidence>
<comment type="PTM">
    <text evidence="15">Is synthesized initially as an inactive proenzyme. Formation of the active enzyme involves a self-maturation process in which the active site pyruvoyl group is generated from an internal serine residue via an autocatalytic post-translational modification. Two non-identical subunits are generated from the proenzyme in this reaction, and the pyruvate is formed at the N-terminus of the alpha chain, which is derived from the carboxyl end of the proenzyme. The post-translation cleavage follows an unusual pathway, termed non-hydrolytic serinolysis, in which the side chain hydroxyl group of the serine supplies its oxygen atom to form the C-terminus of the beta chain, while the remainder of the serine residue undergoes an oxidative deamination to produce ammonia and the pyruvoyl group blocking the N-terminus of the alpha chain.</text>
</comment>
<feature type="chain" id="PRO_5023540419" description="S-adenosylmethionine decarboxylase alpha chain" evidence="15">
    <location>
        <begin position="63"/>
        <end position="139"/>
    </location>
</feature>
<dbReference type="FunFam" id="3.30.360.110:FF:000001">
    <property type="entry name" value="S-adenosylmethionine decarboxylase proenzyme"/>
    <property type="match status" value="1"/>
</dbReference>